<dbReference type="Pfam" id="PF00691">
    <property type="entry name" value="OmpA"/>
    <property type="match status" value="1"/>
</dbReference>
<evidence type="ECO:0000313" key="7">
    <source>
        <dbReference type="EMBL" id="MDR7305792.1"/>
    </source>
</evidence>
<reference evidence="7 8" key="1">
    <citation type="submission" date="2023-07" db="EMBL/GenBank/DDBJ databases">
        <title>Sorghum-associated microbial communities from plants grown in Nebraska, USA.</title>
        <authorList>
            <person name="Schachtman D."/>
        </authorList>
    </citation>
    <scope>NUCLEOTIDE SEQUENCE [LARGE SCALE GENOMIC DNA]</scope>
    <source>
        <strain evidence="7 8">BE308</strain>
    </source>
</reference>
<dbReference type="Proteomes" id="UP001268089">
    <property type="component" value="Unassembled WGS sequence"/>
</dbReference>
<dbReference type="PRINTS" id="PR01021">
    <property type="entry name" value="OMPADOMAIN"/>
</dbReference>
<keyword evidence="5" id="KW-0732">Signal</keyword>
<keyword evidence="3" id="KW-0998">Cell outer membrane</keyword>
<evidence type="ECO:0000259" key="6">
    <source>
        <dbReference type="PROSITE" id="PS51123"/>
    </source>
</evidence>
<comment type="subcellular location">
    <subcellularLocation>
        <location evidence="1">Cell outer membrane</location>
    </subcellularLocation>
</comment>
<dbReference type="PROSITE" id="PS51123">
    <property type="entry name" value="OMPA_2"/>
    <property type="match status" value="1"/>
</dbReference>
<accession>A0ABU1ZJS5</accession>
<keyword evidence="2 4" id="KW-0472">Membrane</keyword>
<gene>
    <name evidence="7" type="ORF">J2X15_001070</name>
</gene>
<dbReference type="CDD" id="cd07185">
    <property type="entry name" value="OmpA_C-like"/>
    <property type="match status" value="1"/>
</dbReference>
<dbReference type="EMBL" id="JAVDXO010000002">
    <property type="protein sequence ID" value="MDR7305792.1"/>
    <property type="molecule type" value="Genomic_DNA"/>
</dbReference>
<evidence type="ECO:0000313" key="8">
    <source>
        <dbReference type="Proteomes" id="UP001268089"/>
    </source>
</evidence>
<feature type="signal peptide" evidence="5">
    <location>
        <begin position="1"/>
        <end position="24"/>
    </location>
</feature>
<dbReference type="InterPro" id="IPR050330">
    <property type="entry name" value="Bact_OuterMem_StrucFunc"/>
</dbReference>
<dbReference type="PROSITE" id="PS01068">
    <property type="entry name" value="OMPA_1"/>
    <property type="match status" value="1"/>
</dbReference>
<dbReference type="PANTHER" id="PTHR30329">
    <property type="entry name" value="STATOR ELEMENT OF FLAGELLAR MOTOR COMPLEX"/>
    <property type="match status" value="1"/>
</dbReference>
<dbReference type="InterPro" id="IPR036737">
    <property type="entry name" value="OmpA-like_sf"/>
</dbReference>
<keyword evidence="8" id="KW-1185">Reference proteome</keyword>
<dbReference type="Gene3D" id="3.30.1330.60">
    <property type="entry name" value="OmpA-like domain"/>
    <property type="match status" value="1"/>
</dbReference>
<name>A0ABU1ZJS5_9BURK</name>
<organism evidence="7 8">
    <name type="scientific">Rhodoferax saidenbachensis</name>
    <dbReference type="NCBI Taxonomy" id="1484693"/>
    <lineage>
        <taxon>Bacteria</taxon>
        <taxon>Pseudomonadati</taxon>
        <taxon>Pseudomonadota</taxon>
        <taxon>Betaproteobacteria</taxon>
        <taxon>Burkholderiales</taxon>
        <taxon>Comamonadaceae</taxon>
        <taxon>Rhodoferax</taxon>
    </lineage>
</organism>
<dbReference type="RefSeq" id="WP_310340064.1">
    <property type="nucleotide sequence ID" value="NZ_JAVDXO010000002.1"/>
</dbReference>
<protein>
    <submittedName>
        <fullName evidence="7">OOP family OmpA-OmpF porin</fullName>
    </submittedName>
</protein>
<evidence type="ECO:0000256" key="5">
    <source>
        <dbReference type="SAM" id="SignalP"/>
    </source>
</evidence>
<sequence length="230" mass="24106">MQKLSTLLAVATTAIALSPLYVFAAPPAQPVNGYLVDGGGEFVKNASGECWRLGAWTPALAMEPCDPVIKAVAAAAPQPAPEVAPAPMPAPVPAPIAPVAQKLRYSGDALFGFDKATLQPEGKTVLNDLVRELQGATYEKVTVTGHTDRLGSNAYNQKLSEQRAQTVRDYLIGQNVGANVIAAQGLGETQPTTETAACKGRKSAKLIACLQPDRRVEVEMSGTKTVTPAQ</sequence>
<dbReference type="InterPro" id="IPR006665">
    <property type="entry name" value="OmpA-like"/>
</dbReference>
<dbReference type="InterPro" id="IPR006690">
    <property type="entry name" value="OMPA-like_CS"/>
</dbReference>
<comment type="caution">
    <text evidence="7">The sequence shown here is derived from an EMBL/GenBank/DDBJ whole genome shotgun (WGS) entry which is preliminary data.</text>
</comment>
<evidence type="ECO:0000256" key="2">
    <source>
        <dbReference type="ARBA" id="ARBA00023136"/>
    </source>
</evidence>
<evidence type="ECO:0000256" key="3">
    <source>
        <dbReference type="ARBA" id="ARBA00023237"/>
    </source>
</evidence>
<dbReference type="SUPFAM" id="SSF103088">
    <property type="entry name" value="OmpA-like"/>
    <property type="match status" value="1"/>
</dbReference>
<dbReference type="PANTHER" id="PTHR30329:SF21">
    <property type="entry name" value="LIPOPROTEIN YIAD-RELATED"/>
    <property type="match status" value="1"/>
</dbReference>
<feature type="domain" description="OmpA-like" evidence="6">
    <location>
        <begin position="99"/>
        <end position="224"/>
    </location>
</feature>
<evidence type="ECO:0000256" key="1">
    <source>
        <dbReference type="ARBA" id="ARBA00004442"/>
    </source>
</evidence>
<feature type="chain" id="PRO_5045097584" evidence="5">
    <location>
        <begin position="25"/>
        <end position="230"/>
    </location>
</feature>
<dbReference type="InterPro" id="IPR006664">
    <property type="entry name" value="OMP_bac"/>
</dbReference>
<proteinExistence type="predicted"/>
<evidence type="ECO:0000256" key="4">
    <source>
        <dbReference type="PROSITE-ProRule" id="PRU00473"/>
    </source>
</evidence>